<dbReference type="Gene3D" id="1.10.510.40">
    <property type="match status" value="1"/>
</dbReference>
<sequence>MLDVAARPALDAAFQAATITLLNCYLREGGTGVFEGEQLVLPELGIRVEVTHRSAFFHHRFRAPARRHGEPLAPAELAELLARALDPKAEPEALLGRVRESLSAVTTVLDQRSDDIERLWSADPLPFAESEQALLLGHPLHPTPKGLSGRLARYTPELRPEFQLHWLSVAAERVAHDSATGTPAPELAARLLGRNAAPGRILLPAHPWEAGYLARAAADLFASGDVIDLGPDGAPVTPTTSVRTVYRAAWPYMLKFSLHARVTNSMRVSLPKELRRAVEAKRLSQTPVGAAARRVAPRLEILHDPAYLQIPGEDGFSVLFRENRWPGLADVSALTVLCQDHPFGGRSRLAALAAALGPREWFARYCEVVVVSLLRLYLDLGLCFEPHQQNTLLELEGGWPERCVIRDSQGYFHREAAHADIARVLPRHGEASESIFPEALADERLVYYPFVNNALGVIDALAAGGCSDERVLLGDLRAVLERERASGGRYPHTLLDRLLDDDLWPCKANLRTRINDMDELVGDIAEQSVYVRLPNPLRVQLVPLDLDAHADLVGGWMHEPHVAEWWGPPADVRAYLAEQLALPHLQAWIAVEGGVPFGYVETYRAAEDPLAAHYDARPGDRGFHLLVTRDFVGTGAARQLVRQLLEPGDRVVCEPDVRNARMLAFCRALGGEVRATLDLPDKRAALVVWER</sequence>
<dbReference type="GO" id="GO:0016746">
    <property type="term" value="F:acyltransferase activity"/>
    <property type="evidence" value="ECO:0007669"/>
    <property type="project" value="UniProtKB-KW"/>
</dbReference>
<dbReference type="SUPFAM" id="SSF55729">
    <property type="entry name" value="Acyl-CoA N-acyltransferases (Nat)"/>
    <property type="match status" value="1"/>
</dbReference>
<dbReference type="AlphaFoldDB" id="A0A9X3MRL5"/>
<dbReference type="PANTHER" id="PTHR34384:SF5">
    <property type="entry name" value="L-2,3-DIAMINOPROPANOATE--CITRATE LIGASE"/>
    <property type="match status" value="1"/>
</dbReference>
<dbReference type="InterPro" id="IPR037455">
    <property type="entry name" value="LucA/IucC-like"/>
</dbReference>
<reference evidence="7" key="1">
    <citation type="submission" date="2022-10" db="EMBL/GenBank/DDBJ databases">
        <title>The WGS of Solirubrobacter ginsenosidimutans DSM 21036.</title>
        <authorList>
            <person name="Jiang Z."/>
        </authorList>
    </citation>
    <scope>NUCLEOTIDE SEQUENCE</scope>
    <source>
        <strain evidence="7">DSM 21036</strain>
    </source>
</reference>
<accession>A0A9X3MRL5</accession>
<dbReference type="EMBL" id="JAPDOD010000009">
    <property type="protein sequence ID" value="MDA0161155.1"/>
    <property type="molecule type" value="Genomic_DNA"/>
</dbReference>
<dbReference type="SMART" id="SM01006">
    <property type="entry name" value="AlcB"/>
    <property type="match status" value="1"/>
</dbReference>
<dbReference type="InterPro" id="IPR022770">
    <property type="entry name" value="IucA/IucC-like_C"/>
</dbReference>
<dbReference type="Pfam" id="PF04183">
    <property type="entry name" value="IucA_IucC"/>
    <property type="match status" value="1"/>
</dbReference>
<evidence type="ECO:0000256" key="4">
    <source>
        <dbReference type="ARBA" id="ARBA00020586"/>
    </source>
</evidence>
<dbReference type="Proteomes" id="UP001149140">
    <property type="component" value="Unassembled WGS sequence"/>
</dbReference>
<dbReference type="Pfam" id="PF13523">
    <property type="entry name" value="Acetyltransf_8"/>
    <property type="match status" value="1"/>
</dbReference>
<proteinExistence type="inferred from homology"/>
<comment type="similarity">
    <text evidence="3">Belongs to the IucA/IucC family.</text>
</comment>
<protein>
    <recommendedName>
        <fullName evidence="4">Lysine N-acyltransferase MbtK</fullName>
    </recommendedName>
    <alternativeName>
        <fullName evidence="5">Mycobactin synthase protein K</fullName>
    </alternativeName>
</protein>
<evidence type="ECO:0000256" key="2">
    <source>
        <dbReference type="ARBA" id="ARBA00004924"/>
    </source>
</evidence>
<comment type="caution">
    <text evidence="7">The sequence shown here is derived from an EMBL/GenBank/DDBJ whole genome shotgun (WGS) entry which is preliminary data.</text>
</comment>
<evidence type="ECO:0000256" key="1">
    <source>
        <dbReference type="ARBA" id="ARBA00003818"/>
    </source>
</evidence>
<dbReference type="GO" id="GO:0016881">
    <property type="term" value="F:acid-amino acid ligase activity"/>
    <property type="evidence" value="ECO:0007669"/>
    <property type="project" value="UniProtKB-ARBA"/>
</dbReference>
<evidence type="ECO:0000256" key="3">
    <source>
        <dbReference type="ARBA" id="ARBA00007832"/>
    </source>
</evidence>
<dbReference type="InterPro" id="IPR016181">
    <property type="entry name" value="Acyl_CoA_acyltransferase"/>
</dbReference>
<evidence type="ECO:0000313" key="7">
    <source>
        <dbReference type="EMBL" id="MDA0161155.1"/>
    </source>
</evidence>
<evidence type="ECO:0000313" key="8">
    <source>
        <dbReference type="Proteomes" id="UP001149140"/>
    </source>
</evidence>
<name>A0A9X3MRL5_9ACTN</name>
<evidence type="ECO:0000259" key="6">
    <source>
        <dbReference type="SMART" id="SM01006"/>
    </source>
</evidence>
<dbReference type="RefSeq" id="WP_270040344.1">
    <property type="nucleotide sequence ID" value="NZ_JAPDOD010000009.1"/>
</dbReference>
<gene>
    <name evidence="7" type="ORF">OM076_12830</name>
</gene>
<keyword evidence="7" id="KW-0012">Acyltransferase</keyword>
<dbReference type="Gene3D" id="3.40.630.30">
    <property type="match status" value="1"/>
</dbReference>
<feature type="domain" description="Acyltransferase MbtK/IucB-like conserved" evidence="6">
    <location>
        <begin position="542"/>
        <end position="586"/>
    </location>
</feature>
<organism evidence="7 8">
    <name type="scientific">Solirubrobacter ginsenosidimutans</name>
    <dbReference type="NCBI Taxonomy" id="490573"/>
    <lineage>
        <taxon>Bacteria</taxon>
        <taxon>Bacillati</taxon>
        <taxon>Actinomycetota</taxon>
        <taxon>Thermoleophilia</taxon>
        <taxon>Solirubrobacterales</taxon>
        <taxon>Solirubrobacteraceae</taxon>
        <taxon>Solirubrobacter</taxon>
    </lineage>
</organism>
<keyword evidence="7" id="KW-0808">Transferase</keyword>
<dbReference type="InterPro" id="IPR007310">
    <property type="entry name" value="Aerobactin_biosyn_IucA/IucC_N"/>
</dbReference>
<comment type="function">
    <text evidence="1">Acyltransferase required for the direct transfer of medium- to long-chain fatty acyl moieties from a carrier protein (MbtL) on to the epsilon-amino group of lysine residue in the mycobactin core.</text>
</comment>
<dbReference type="PANTHER" id="PTHR34384">
    <property type="entry name" value="L-2,3-DIAMINOPROPANOATE--CITRATE LIGASE"/>
    <property type="match status" value="1"/>
</dbReference>
<comment type="pathway">
    <text evidence="2">Siderophore biosynthesis.</text>
</comment>
<dbReference type="InterPro" id="IPR019432">
    <property type="entry name" value="Acyltransferase_MbtK/IucB-like"/>
</dbReference>
<dbReference type="GO" id="GO:0019290">
    <property type="term" value="P:siderophore biosynthetic process"/>
    <property type="evidence" value="ECO:0007669"/>
    <property type="project" value="InterPro"/>
</dbReference>
<dbReference type="Pfam" id="PF06276">
    <property type="entry name" value="FhuF"/>
    <property type="match status" value="1"/>
</dbReference>
<keyword evidence="8" id="KW-1185">Reference proteome</keyword>
<evidence type="ECO:0000256" key="5">
    <source>
        <dbReference type="ARBA" id="ARBA00031122"/>
    </source>
</evidence>